<dbReference type="EMBL" id="JBBMFK010000039">
    <property type="protein sequence ID" value="MEQ2444980.1"/>
    <property type="molecule type" value="Genomic_DNA"/>
</dbReference>
<name>A0ABV1ECD6_9FIRM</name>
<dbReference type="RefSeq" id="WP_349232642.1">
    <property type="nucleotide sequence ID" value="NZ_JBBMFK010000039.1"/>
</dbReference>
<reference evidence="3 4" key="1">
    <citation type="submission" date="2024-03" db="EMBL/GenBank/DDBJ databases">
        <title>Human intestinal bacterial collection.</title>
        <authorList>
            <person name="Pauvert C."/>
            <person name="Hitch T.C.A."/>
            <person name="Clavel T."/>
        </authorList>
    </citation>
    <scope>NUCLEOTIDE SEQUENCE [LARGE SCALE GENOMIC DNA]</scope>
    <source>
        <strain evidence="3 4">CLA-AP-H29</strain>
    </source>
</reference>
<feature type="transmembrane region" description="Helical" evidence="1">
    <location>
        <begin position="151"/>
        <end position="169"/>
    </location>
</feature>
<dbReference type="InterPro" id="IPR036890">
    <property type="entry name" value="HATPase_C_sf"/>
</dbReference>
<feature type="transmembrane region" description="Helical" evidence="1">
    <location>
        <begin position="181"/>
        <end position="205"/>
    </location>
</feature>
<keyword evidence="1" id="KW-0812">Transmembrane</keyword>
<evidence type="ECO:0000313" key="4">
    <source>
        <dbReference type="Proteomes" id="UP001464378"/>
    </source>
</evidence>
<organism evidence="3 4">
    <name type="scientific">Pseudoflavonifractor intestinihominis</name>
    <dbReference type="NCBI Taxonomy" id="3133171"/>
    <lineage>
        <taxon>Bacteria</taxon>
        <taxon>Bacillati</taxon>
        <taxon>Bacillota</taxon>
        <taxon>Clostridia</taxon>
        <taxon>Eubacteriales</taxon>
        <taxon>Oscillospiraceae</taxon>
        <taxon>Pseudoflavonifractor</taxon>
    </lineage>
</organism>
<protein>
    <submittedName>
        <fullName evidence="3">ATP-binding protein</fullName>
    </submittedName>
</protein>
<feature type="domain" description="Sensor histidine kinase NatK-like C-terminal" evidence="2">
    <location>
        <begin position="345"/>
        <end position="448"/>
    </location>
</feature>
<feature type="transmembrane region" description="Helical" evidence="1">
    <location>
        <begin position="211"/>
        <end position="236"/>
    </location>
</feature>
<keyword evidence="3" id="KW-0547">Nucleotide-binding</keyword>
<gene>
    <name evidence="3" type="ORF">WMO64_16125</name>
</gene>
<keyword evidence="1" id="KW-1133">Transmembrane helix</keyword>
<dbReference type="Proteomes" id="UP001464378">
    <property type="component" value="Unassembled WGS sequence"/>
</dbReference>
<dbReference type="Gene3D" id="3.30.565.10">
    <property type="entry name" value="Histidine kinase-like ATPase, C-terminal domain"/>
    <property type="match status" value="1"/>
</dbReference>
<dbReference type="Pfam" id="PF14501">
    <property type="entry name" value="HATPase_c_5"/>
    <property type="match status" value="1"/>
</dbReference>
<feature type="transmembrane region" description="Helical" evidence="1">
    <location>
        <begin position="74"/>
        <end position="96"/>
    </location>
</feature>
<dbReference type="SUPFAM" id="SSF55874">
    <property type="entry name" value="ATPase domain of HSP90 chaperone/DNA topoisomerase II/histidine kinase"/>
    <property type="match status" value="1"/>
</dbReference>
<dbReference type="GO" id="GO:0005524">
    <property type="term" value="F:ATP binding"/>
    <property type="evidence" value="ECO:0007669"/>
    <property type="project" value="UniProtKB-KW"/>
</dbReference>
<feature type="transmembrane region" description="Helical" evidence="1">
    <location>
        <begin position="15"/>
        <end position="38"/>
    </location>
</feature>
<evidence type="ECO:0000259" key="2">
    <source>
        <dbReference type="Pfam" id="PF14501"/>
    </source>
</evidence>
<feature type="transmembrane region" description="Helical" evidence="1">
    <location>
        <begin position="50"/>
        <end position="68"/>
    </location>
</feature>
<evidence type="ECO:0000313" key="3">
    <source>
        <dbReference type="EMBL" id="MEQ2444980.1"/>
    </source>
</evidence>
<evidence type="ECO:0000256" key="1">
    <source>
        <dbReference type="SAM" id="Phobius"/>
    </source>
</evidence>
<sequence>MTVILSVLSTALGTYTFQFFSLLFTFLQCAVCIVFFTPGLTRREFFLPRVLIALLEGMALCYLLSILYTEVETLLVRVLCYLAVTLLNFGALLFCWKDELSDLLLTFCCGMATYQLTGKLYPLIQNLLGINDKETISFFHAGSGGMTNWDWLLFFVFHLGMYLLLSFLFRPKNHLSHGRYVSWGVGGISVFTVLTINVLICVSRVYEQESWVLNIVVKVFCVAFGLAVLFICSGLLSLSEKDQQLEVLHHLWRQDKIQFESIRDNMDVINMKCHDLKHILDKIEGKLTSEEISSLREAIQFYDANIKTGNEVLDVVLCEKAMTCQKNGITFSCLADGTKLTFLTPVQTYTLFGNIIDNAIEAVKQLSSPEDKIISLICRETSQGLEIEESNYFSGELQLAGGLPVTGKEDRSHHGFGTKSIRYIAEQYGGALDIHILDNMFFLKVRFPFNSRTSCRSERAARP</sequence>
<dbReference type="CDD" id="cd16935">
    <property type="entry name" value="HATPase_AgrC-ComD-like"/>
    <property type="match status" value="1"/>
</dbReference>
<keyword evidence="4" id="KW-1185">Reference proteome</keyword>
<keyword evidence="3" id="KW-0067">ATP-binding</keyword>
<accession>A0ABV1ECD6</accession>
<proteinExistence type="predicted"/>
<dbReference type="InterPro" id="IPR032834">
    <property type="entry name" value="NatK-like_C"/>
</dbReference>
<comment type="caution">
    <text evidence="3">The sequence shown here is derived from an EMBL/GenBank/DDBJ whole genome shotgun (WGS) entry which is preliminary data.</text>
</comment>
<keyword evidence="1" id="KW-0472">Membrane</keyword>